<evidence type="ECO:0000256" key="1">
    <source>
        <dbReference type="SAM" id="Coils"/>
    </source>
</evidence>
<sequence>MNNDDQKEHATQLKVAWGRVKASLTRLENTTEDLKLKNEILIRLQRLEEHIKECEKLDSELSVEHSEIVEFEDRYFSLKMKLQNKVDALNASHSTTVERQNSSVVVQNVQCNSNFRLPELNIPAFSEKF</sequence>
<organism evidence="2 3">
    <name type="scientific">Araneus ventricosus</name>
    <name type="common">Orbweaver spider</name>
    <name type="synonym">Epeira ventricosa</name>
    <dbReference type="NCBI Taxonomy" id="182803"/>
    <lineage>
        <taxon>Eukaryota</taxon>
        <taxon>Metazoa</taxon>
        <taxon>Ecdysozoa</taxon>
        <taxon>Arthropoda</taxon>
        <taxon>Chelicerata</taxon>
        <taxon>Arachnida</taxon>
        <taxon>Araneae</taxon>
        <taxon>Araneomorphae</taxon>
        <taxon>Entelegynae</taxon>
        <taxon>Araneoidea</taxon>
        <taxon>Araneidae</taxon>
        <taxon>Araneus</taxon>
    </lineage>
</organism>
<evidence type="ECO:0000313" key="3">
    <source>
        <dbReference type="Proteomes" id="UP000499080"/>
    </source>
</evidence>
<dbReference type="EMBL" id="BGPR01025185">
    <property type="protein sequence ID" value="GBN93866.1"/>
    <property type="molecule type" value="Genomic_DNA"/>
</dbReference>
<gene>
    <name evidence="2" type="ORF">AVEN_91260_1</name>
</gene>
<reference evidence="2 3" key="1">
    <citation type="journal article" date="2019" name="Sci. Rep.">
        <title>Orb-weaving spider Araneus ventricosus genome elucidates the spidroin gene catalogue.</title>
        <authorList>
            <person name="Kono N."/>
            <person name="Nakamura H."/>
            <person name="Ohtoshi R."/>
            <person name="Moran D.A.P."/>
            <person name="Shinohara A."/>
            <person name="Yoshida Y."/>
            <person name="Fujiwara M."/>
            <person name="Mori M."/>
            <person name="Tomita M."/>
            <person name="Arakawa K."/>
        </authorList>
    </citation>
    <scope>NUCLEOTIDE SEQUENCE [LARGE SCALE GENOMIC DNA]</scope>
</reference>
<name>A0A4Y2T2Z1_ARAVE</name>
<dbReference type="Proteomes" id="UP000499080">
    <property type="component" value="Unassembled WGS sequence"/>
</dbReference>
<dbReference type="OrthoDB" id="6451194at2759"/>
<comment type="caution">
    <text evidence="2">The sequence shown here is derived from an EMBL/GenBank/DDBJ whole genome shotgun (WGS) entry which is preliminary data.</text>
</comment>
<keyword evidence="1" id="KW-0175">Coiled coil</keyword>
<keyword evidence="3" id="KW-1185">Reference proteome</keyword>
<feature type="coiled-coil region" evidence="1">
    <location>
        <begin position="37"/>
        <end position="64"/>
    </location>
</feature>
<dbReference type="AlphaFoldDB" id="A0A4Y2T2Z1"/>
<proteinExistence type="predicted"/>
<protein>
    <submittedName>
        <fullName evidence="2">Uncharacterized protein</fullName>
    </submittedName>
</protein>
<evidence type="ECO:0000313" key="2">
    <source>
        <dbReference type="EMBL" id="GBN93866.1"/>
    </source>
</evidence>
<accession>A0A4Y2T2Z1</accession>